<evidence type="ECO:0000256" key="4">
    <source>
        <dbReference type="SAM" id="MobiDB-lite"/>
    </source>
</evidence>
<evidence type="ECO:0000256" key="3">
    <source>
        <dbReference type="ARBA" id="ARBA00022801"/>
    </source>
</evidence>
<dbReference type="Pfam" id="PF02902">
    <property type="entry name" value="Peptidase_C48"/>
    <property type="match status" value="1"/>
</dbReference>
<dbReference type="InterPro" id="IPR003653">
    <property type="entry name" value="Peptidase_C48_C"/>
</dbReference>
<organism evidence="6 7">
    <name type="scientific">Colletotrichum melonis</name>
    <dbReference type="NCBI Taxonomy" id="1209925"/>
    <lineage>
        <taxon>Eukaryota</taxon>
        <taxon>Fungi</taxon>
        <taxon>Dikarya</taxon>
        <taxon>Ascomycota</taxon>
        <taxon>Pezizomycotina</taxon>
        <taxon>Sordariomycetes</taxon>
        <taxon>Hypocreomycetidae</taxon>
        <taxon>Glomerellales</taxon>
        <taxon>Glomerellaceae</taxon>
        <taxon>Colletotrichum</taxon>
        <taxon>Colletotrichum acutatum species complex</taxon>
    </lineage>
</organism>
<accession>A0AAI9UI86</accession>
<dbReference type="InterPro" id="IPR038765">
    <property type="entry name" value="Papain-like_cys_pep_sf"/>
</dbReference>
<keyword evidence="2" id="KW-0645">Protease</keyword>
<feature type="compositionally biased region" description="Polar residues" evidence="4">
    <location>
        <begin position="266"/>
        <end position="275"/>
    </location>
</feature>
<feature type="compositionally biased region" description="Polar residues" evidence="4">
    <location>
        <begin position="398"/>
        <end position="409"/>
    </location>
</feature>
<feature type="region of interest" description="Disordered" evidence="4">
    <location>
        <begin position="246"/>
        <end position="421"/>
    </location>
</feature>
<evidence type="ECO:0000313" key="7">
    <source>
        <dbReference type="Proteomes" id="UP001239795"/>
    </source>
</evidence>
<dbReference type="GO" id="GO:0008234">
    <property type="term" value="F:cysteine-type peptidase activity"/>
    <property type="evidence" value="ECO:0007669"/>
    <property type="project" value="InterPro"/>
</dbReference>
<dbReference type="Gene3D" id="3.40.395.10">
    <property type="entry name" value="Adenoviral Proteinase, Chain A"/>
    <property type="match status" value="1"/>
</dbReference>
<feature type="compositionally biased region" description="Polar residues" evidence="4">
    <location>
        <begin position="356"/>
        <end position="365"/>
    </location>
</feature>
<name>A0AAI9UI86_9PEZI</name>
<dbReference type="AlphaFoldDB" id="A0AAI9UI86"/>
<feature type="region of interest" description="Disordered" evidence="4">
    <location>
        <begin position="188"/>
        <end position="212"/>
    </location>
</feature>
<dbReference type="PROSITE" id="PS50600">
    <property type="entry name" value="ULP_PROTEASE"/>
    <property type="match status" value="1"/>
</dbReference>
<proteinExistence type="inferred from homology"/>
<gene>
    <name evidence="6" type="ORF">CMEL01_16399</name>
</gene>
<protein>
    <recommendedName>
        <fullName evidence="5">Ubiquitin-like protease family profile domain-containing protein</fullName>
    </recommendedName>
</protein>
<evidence type="ECO:0000256" key="2">
    <source>
        <dbReference type="ARBA" id="ARBA00022670"/>
    </source>
</evidence>
<dbReference type="GO" id="GO:0006508">
    <property type="term" value="P:proteolysis"/>
    <property type="evidence" value="ECO:0007669"/>
    <property type="project" value="UniProtKB-KW"/>
</dbReference>
<dbReference type="Proteomes" id="UP001239795">
    <property type="component" value="Unassembled WGS sequence"/>
</dbReference>
<evidence type="ECO:0000313" key="6">
    <source>
        <dbReference type="EMBL" id="KAK1456495.1"/>
    </source>
</evidence>
<comment type="similarity">
    <text evidence="1">Belongs to the peptidase C48 family.</text>
</comment>
<evidence type="ECO:0000256" key="1">
    <source>
        <dbReference type="ARBA" id="ARBA00005234"/>
    </source>
</evidence>
<comment type="caution">
    <text evidence="6">The sequence shown here is derived from an EMBL/GenBank/DDBJ whole genome shotgun (WGS) entry which is preliminary data.</text>
</comment>
<dbReference type="SUPFAM" id="SSF54001">
    <property type="entry name" value="Cysteine proteinases"/>
    <property type="match status" value="1"/>
</dbReference>
<feature type="compositionally biased region" description="Basic and acidic residues" evidence="4">
    <location>
        <begin position="339"/>
        <end position="353"/>
    </location>
</feature>
<sequence length="822" mass="90663">MLSPSAAKYLEELNLFEAKCESSDQQLLSLYERFKTSYCGATATSSTSSIDFRIFALANITPYLVEALCRLLHRSTIERIPTADNVKNRLQSLAVGLETQPHVLVEFLGRDICLSRTAIGHIQDCLSVRPDLRLPDLLQLLYDEQAKVLNNPKGLRQVADITLLRRVRESRESYRPVVSVNPGVAKTKKLTVARPGPPPGARHPSQDGCADDIVKGSMVNLRQPPRETLPAASETHKHTLVDNADTIVGSNQSVNEDESFSFAGSGRSSPVNSPESGRRAGSWFEDQGLSEMSDLLPPDSPQKQYLPPAKRKQWAPLHEQTFKAGDGKVQTGNIRQKPSPHDIEPTRDEELKTHNAHQTPTSRDTQPGPGTGPQSSKAVTVAKMLKVPTKEAKPPQGDSVNGERSNGVQRGSAESRVHPKSQQASLDTLIAGLHCLDDGHMLNDAVINILIGTLACDSVGVIDSLQLTSPFKPSPGLQMRLLALRETNILVMPCFHRQSNHWRLFIHLRGSDSIAELDSLNLPNKQGFNTVIPMVARIRGPPGPTRVEKIRCAQQGNNIDCGVFTVAFAMKIAPATTFPPPGLEDQVGVPVLRQRYKKMLLTSTLASPPAALLAFRPLRRSQPGPHNDLLGSDINVINFQRRLWDKCRHLRAIRGFDDNRIASLQLQSELIQASAICCTAGLVDMHHWHATAIDEATRAATARRTLSVVTQMRGQMADLLTKCSGTQNRYLSAKQQVALRMMGSAIGTAINEFPDHTQSSAQAPTQSLEWSLWTKCVVWWLTARRATYLCHKLQKQWHANHVQLVDASRDEAEAMGIMHRNI</sequence>
<feature type="domain" description="Ubiquitin-like protease family profile" evidence="5">
    <location>
        <begin position="426"/>
        <end position="572"/>
    </location>
</feature>
<evidence type="ECO:0000259" key="5">
    <source>
        <dbReference type="PROSITE" id="PS50600"/>
    </source>
</evidence>
<dbReference type="EMBL" id="MLGG01000020">
    <property type="protein sequence ID" value="KAK1456495.1"/>
    <property type="molecule type" value="Genomic_DNA"/>
</dbReference>
<keyword evidence="3" id="KW-0378">Hydrolase</keyword>
<keyword evidence="7" id="KW-1185">Reference proteome</keyword>
<dbReference type="GO" id="GO:0019783">
    <property type="term" value="F:ubiquitin-like protein peptidase activity"/>
    <property type="evidence" value="ECO:0007669"/>
    <property type="project" value="UniProtKB-ARBA"/>
</dbReference>
<reference evidence="6 7" key="1">
    <citation type="submission" date="2016-10" db="EMBL/GenBank/DDBJ databases">
        <title>The genome sequence of Colletotrichum fioriniae PJ7.</title>
        <authorList>
            <person name="Baroncelli R."/>
        </authorList>
    </citation>
    <scope>NUCLEOTIDE SEQUENCE [LARGE SCALE GENOMIC DNA]</scope>
    <source>
        <strain evidence="6">Col 31</strain>
    </source>
</reference>